<dbReference type="Proteomes" id="UP000199413">
    <property type="component" value="Unassembled WGS sequence"/>
</dbReference>
<proteinExistence type="predicted"/>
<feature type="compositionally biased region" description="Low complexity" evidence="1">
    <location>
        <begin position="10"/>
        <end position="50"/>
    </location>
</feature>
<keyword evidence="3" id="KW-1185">Reference proteome</keyword>
<accession>A0A1C6S6L5</accession>
<feature type="compositionally biased region" description="Low complexity" evidence="1">
    <location>
        <begin position="297"/>
        <end position="312"/>
    </location>
</feature>
<sequence length="439" mass="43953">MAARHHRSVRLGARATAATGAPSGRAGGSALSRNRGRAAAPGHGRGVAAPRGHRLGWLGGTAAGAPTDGTGPGRAVDHRAGAGGQRRVDGAALGRSPAPALVRLNCGTTPRSTGGRIDGRAAGRARRAPRPRRRATRRAAVAAGLGALRSGTTSRRPGGGRHDGTGTGIGVVGSGAAARTRHGWPGTRTLGVARADDRAGRCGTGSGRRCARAGRLPSGGRRLPAPARSRARGVAVQVGPAALTRTADRAGLAGGAGGRGDPTVLTGRPVHAATRSGRLGRPLAGAARRLGGLRRAWPRAVDGPGRGGVRPAPADRGRGRAGVPTNRRPLGARSARAGRWASGGRHGAGSGPARHGRGARRRHDPRRRRAGGGTGRATVRAQIGALLLGRAQVVDPVEVLAADRLLRLAVGLAPPPPAALGAGVAPLVGAVLRTTRSHC</sequence>
<feature type="compositionally biased region" description="Low complexity" evidence="1">
    <location>
        <begin position="331"/>
        <end position="343"/>
    </location>
</feature>
<evidence type="ECO:0000313" key="2">
    <source>
        <dbReference type="EMBL" id="SCL25028.1"/>
    </source>
</evidence>
<gene>
    <name evidence="2" type="ORF">GA0070624_3033</name>
</gene>
<feature type="compositionally biased region" description="Basic residues" evidence="1">
    <location>
        <begin position="354"/>
        <end position="370"/>
    </location>
</feature>
<feature type="region of interest" description="Disordered" evidence="1">
    <location>
        <begin position="1"/>
        <end position="169"/>
    </location>
</feature>
<dbReference type="EMBL" id="FMHV01000002">
    <property type="protein sequence ID" value="SCL25028.1"/>
    <property type="molecule type" value="Genomic_DNA"/>
</dbReference>
<feature type="compositionally biased region" description="Low complexity" evidence="1">
    <location>
        <begin position="138"/>
        <end position="156"/>
    </location>
</feature>
<evidence type="ECO:0000313" key="3">
    <source>
        <dbReference type="Proteomes" id="UP000199413"/>
    </source>
</evidence>
<feature type="compositionally biased region" description="Low complexity" evidence="1">
    <location>
        <begin position="219"/>
        <end position="228"/>
    </location>
</feature>
<reference evidence="3" key="1">
    <citation type="submission" date="2016-06" db="EMBL/GenBank/DDBJ databases">
        <authorList>
            <person name="Varghese N."/>
            <person name="Submissions Spin"/>
        </authorList>
    </citation>
    <scope>NUCLEOTIDE SEQUENCE [LARGE SCALE GENOMIC DNA]</scope>
    <source>
        <strain evidence="3">DSM 45431</strain>
    </source>
</reference>
<feature type="region of interest" description="Disordered" evidence="1">
    <location>
        <begin position="197"/>
        <end position="233"/>
    </location>
</feature>
<evidence type="ECO:0000256" key="1">
    <source>
        <dbReference type="SAM" id="MobiDB-lite"/>
    </source>
</evidence>
<feature type="region of interest" description="Disordered" evidence="1">
    <location>
        <begin position="297"/>
        <end position="376"/>
    </location>
</feature>
<feature type="region of interest" description="Disordered" evidence="1">
    <location>
        <begin position="249"/>
        <end position="280"/>
    </location>
</feature>
<name>A0A1C6S6L5_9ACTN</name>
<dbReference type="STRING" id="568872.GA0070624_3033"/>
<protein>
    <submittedName>
        <fullName evidence="2">Uncharacterized protein</fullName>
    </submittedName>
</protein>
<organism evidence="2 3">
    <name type="scientific">Micromonospora rhizosphaerae</name>
    <dbReference type="NCBI Taxonomy" id="568872"/>
    <lineage>
        <taxon>Bacteria</taxon>
        <taxon>Bacillati</taxon>
        <taxon>Actinomycetota</taxon>
        <taxon>Actinomycetes</taxon>
        <taxon>Micromonosporales</taxon>
        <taxon>Micromonosporaceae</taxon>
        <taxon>Micromonospora</taxon>
    </lineage>
</organism>
<dbReference type="AlphaFoldDB" id="A0A1C6S6L5"/>
<feature type="compositionally biased region" description="Basic residues" evidence="1">
    <location>
        <begin position="123"/>
        <end position="137"/>
    </location>
</feature>